<feature type="signal peptide" evidence="1">
    <location>
        <begin position="1"/>
        <end position="20"/>
    </location>
</feature>
<dbReference type="EMBL" id="VOIH02000001">
    <property type="protein sequence ID" value="KAF3455816.1"/>
    <property type="molecule type" value="Genomic_DNA"/>
</dbReference>
<comment type="caution">
    <text evidence="2">The sequence shown here is derived from an EMBL/GenBank/DDBJ whole genome shotgun (WGS) entry which is preliminary data.</text>
</comment>
<dbReference type="OrthoDB" id="1750937at2759"/>
<feature type="chain" id="PRO_5035433363" evidence="1">
    <location>
        <begin position="21"/>
        <end position="428"/>
    </location>
</feature>
<proteinExistence type="predicted"/>
<keyword evidence="3" id="KW-1185">Reference proteome</keyword>
<accession>A0A8K0HNL9</accession>
<evidence type="ECO:0000313" key="3">
    <source>
        <dbReference type="Proteomes" id="UP000796880"/>
    </source>
</evidence>
<dbReference type="AlphaFoldDB" id="A0A8K0HNL9"/>
<evidence type="ECO:0000256" key="1">
    <source>
        <dbReference type="SAM" id="SignalP"/>
    </source>
</evidence>
<dbReference type="Proteomes" id="UP000796880">
    <property type="component" value="Unassembled WGS sequence"/>
</dbReference>
<name>A0A8K0HNL9_9ROSA</name>
<reference evidence="2" key="1">
    <citation type="submission" date="2020-03" db="EMBL/GenBank/DDBJ databases">
        <title>A high-quality chromosome-level genome assembly of a woody plant with both climbing and erect habits, Rhamnella rubrinervis.</title>
        <authorList>
            <person name="Lu Z."/>
            <person name="Yang Y."/>
            <person name="Zhu X."/>
            <person name="Sun Y."/>
        </authorList>
    </citation>
    <scope>NUCLEOTIDE SEQUENCE</scope>
    <source>
        <strain evidence="2">BYM</strain>
        <tissue evidence="2">Leaf</tissue>
    </source>
</reference>
<sequence>MGSRVLYLILLKLIAYGIYGANNSFENKFAEHYGLDAVYHSTLGVAVNPPRMGNTGLKVTERNIAAIPSDIGAYLRNTPTKGPCGPLRSVAKMQEEWASNKPAWFGNEHNRSSYRSYFKCFSNSKSSLRGEKLWKHDDLFLKLQSIWKLSKWKLIHLGRGYFHVLLHSEEDRKKVWSQGTLNLKPGFVRLRAWEKILIRYKNLPMLVLDTCIEVRLEYENCRTFAPLAKIDIHGSVSDDSKRVPPMPSLECILPKTLRNGCSGYAFDLGDTFDDLNEELPPRTADVLPTMWIFASRSLEDARILLSEEQIVSVDIPRVGGRQAHERSGGGPPIHSSSTFGQRLAGVCSLLILMELSSLAWSQGMFKANSIVFASTLVWRFGIPFLVDFSQARIRSSPPALSKLVMWAAPFGFAMWSPRISNPSLEYLG</sequence>
<organism evidence="2 3">
    <name type="scientific">Rhamnella rubrinervis</name>
    <dbReference type="NCBI Taxonomy" id="2594499"/>
    <lineage>
        <taxon>Eukaryota</taxon>
        <taxon>Viridiplantae</taxon>
        <taxon>Streptophyta</taxon>
        <taxon>Embryophyta</taxon>
        <taxon>Tracheophyta</taxon>
        <taxon>Spermatophyta</taxon>
        <taxon>Magnoliopsida</taxon>
        <taxon>eudicotyledons</taxon>
        <taxon>Gunneridae</taxon>
        <taxon>Pentapetalae</taxon>
        <taxon>rosids</taxon>
        <taxon>fabids</taxon>
        <taxon>Rosales</taxon>
        <taxon>Rhamnaceae</taxon>
        <taxon>rhamnoid group</taxon>
        <taxon>Rhamneae</taxon>
        <taxon>Rhamnella</taxon>
    </lineage>
</organism>
<keyword evidence="1" id="KW-0732">Signal</keyword>
<protein>
    <submittedName>
        <fullName evidence="2">Uncharacterized protein</fullName>
    </submittedName>
</protein>
<gene>
    <name evidence="2" type="ORF">FNV43_RR00458</name>
</gene>
<evidence type="ECO:0000313" key="2">
    <source>
        <dbReference type="EMBL" id="KAF3455816.1"/>
    </source>
</evidence>